<evidence type="ECO:0000313" key="3">
    <source>
        <dbReference type="Proteomes" id="UP000887013"/>
    </source>
</evidence>
<dbReference type="PANTHER" id="PTHR42648">
    <property type="entry name" value="TRANSPOSASE, PUTATIVE-RELATED"/>
    <property type="match status" value="1"/>
</dbReference>
<dbReference type="Proteomes" id="UP000887013">
    <property type="component" value="Unassembled WGS sequence"/>
</dbReference>
<dbReference type="InterPro" id="IPR001584">
    <property type="entry name" value="Integrase_cat-core"/>
</dbReference>
<feature type="domain" description="Integrase catalytic" evidence="1">
    <location>
        <begin position="6"/>
        <end position="136"/>
    </location>
</feature>
<dbReference type="EMBL" id="BMAW01074391">
    <property type="protein sequence ID" value="GFT92078.1"/>
    <property type="molecule type" value="Genomic_DNA"/>
</dbReference>
<dbReference type="Gene3D" id="3.30.420.10">
    <property type="entry name" value="Ribonuclease H-like superfamily/Ribonuclease H"/>
    <property type="match status" value="1"/>
</dbReference>
<dbReference type="AlphaFoldDB" id="A0A8X6U510"/>
<sequence>MFFCCKDSSLLQLYHERWNHLDKCHFRNILEKELGISINLDAFKDSFIKFHYIYLIKKKSKVKNMLEYNHAHAKTIEYLAKELLSDNGGEFDNADVEKVLPSKRNFQRLIASYTSEQNGGSEWRMRTVVEMNRMFK</sequence>
<reference evidence="2" key="1">
    <citation type="submission" date="2020-08" db="EMBL/GenBank/DDBJ databases">
        <title>Multicomponent nature underlies the extraordinary mechanical properties of spider dragline silk.</title>
        <authorList>
            <person name="Kono N."/>
            <person name="Nakamura H."/>
            <person name="Mori M."/>
            <person name="Yoshida Y."/>
            <person name="Ohtoshi R."/>
            <person name="Malay A.D."/>
            <person name="Moran D.A.P."/>
            <person name="Tomita M."/>
            <person name="Numata K."/>
            <person name="Arakawa K."/>
        </authorList>
    </citation>
    <scope>NUCLEOTIDE SEQUENCE</scope>
</reference>
<protein>
    <submittedName>
        <fullName evidence="2">Copia protein</fullName>
    </submittedName>
</protein>
<dbReference type="PROSITE" id="PS50994">
    <property type="entry name" value="INTEGRASE"/>
    <property type="match status" value="1"/>
</dbReference>
<dbReference type="InterPro" id="IPR039537">
    <property type="entry name" value="Retrotran_Ty1/copia-like"/>
</dbReference>
<dbReference type="GO" id="GO:0015074">
    <property type="term" value="P:DNA integration"/>
    <property type="evidence" value="ECO:0007669"/>
    <property type="project" value="InterPro"/>
</dbReference>
<gene>
    <name evidence="2" type="primary">GIP_190</name>
    <name evidence="2" type="ORF">NPIL_119881</name>
</gene>
<evidence type="ECO:0000313" key="2">
    <source>
        <dbReference type="EMBL" id="GFT92078.1"/>
    </source>
</evidence>
<keyword evidence="3" id="KW-1185">Reference proteome</keyword>
<dbReference type="OrthoDB" id="6434921at2759"/>
<accession>A0A8X6U510</accession>
<dbReference type="SUPFAM" id="SSF53098">
    <property type="entry name" value="Ribonuclease H-like"/>
    <property type="match status" value="1"/>
</dbReference>
<dbReference type="GO" id="GO:0003676">
    <property type="term" value="F:nucleic acid binding"/>
    <property type="evidence" value="ECO:0007669"/>
    <property type="project" value="InterPro"/>
</dbReference>
<proteinExistence type="predicted"/>
<name>A0A8X6U510_NEPPI</name>
<dbReference type="InterPro" id="IPR012337">
    <property type="entry name" value="RNaseH-like_sf"/>
</dbReference>
<evidence type="ECO:0000259" key="1">
    <source>
        <dbReference type="PROSITE" id="PS50994"/>
    </source>
</evidence>
<comment type="caution">
    <text evidence="2">The sequence shown here is derived from an EMBL/GenBank/DDBJ whole genome shotgun (WGS) entry which is preliminary data.</text>
</comment>
<dbReference type="PANTHER" id="PTHR42648:SF28">
    <property type="entry name" value="TRANSPOSON-ENCODED PROTEIN WITH RIBONUCLEASE H-LIKE AND RETROVIRUS ZINC FINGER-LIKE DOMAINS"/>
    <property type="match status" value="1"/>
</dbReference>
<organism evidence="2 3">
    <name type="scientific">Nephila pilipes</name>
    <name type="common">Giant wood spider</name>
    <name type="synonym">Nephila maculata</name>
    <dbReference type="NCBI Taxonomy" id="299642"/>
    <lineage>
        <taxon>Eukaryota</taxon>
        <taxon>Metazoa</taxon>
        <taxon>Ecdysozoa</taxon>
        <taxon>Arthropoda</taxon>
        <taxon>Chelicerata</taxon>
        <taxon>Arachnida</taxon>
        <taxon>Araneae</taxon>
        <taxon>Araneomorphae</taxon>
        <taxon>Entelegynae</taxon>
        <taxon>Araneoidea</taxon>
        <taxon>Nephilidae</taxon>
        <taxon>Nephila</taxon>
    </lineage>
</organism>
<dbReference type="InterPro" id="IPR036397">
    <property type="entry name" value="RNaseH_sf"/>
</dbReference>